<protein>
    <submittedName>
        <fullName evidence="1">Uncharacterized protein</fullName>
    </submittedName>
</protein>
<accession>A0A241XR62</accession>
<organism evidence="1 2">
    <name type="scientific">Pseudomonas aeruginosa</name>
    <dbReference type="NCBI Taxonomy" id="287"/>
    <lineage>
        <taxon>Bacteria</taxon>
        <taxon>Pseudomonadati</taxon>
        <taxon>Pseudomonadota</taxon>
        <taxon>Gammaproteobacteria</taxon>
        <taxon>Pseudomonadales</taxon>
        <taxon>Pseudomonadaceae</taxon>
        <taxon>Pseudomonas</taxon>
    </lineage>
</organism>
<dbReference type="AlphaFoldDB" id="A0A241XR62"/>
<gene>
    <name evidence="1" type="ORF">CAZ10_09075</name>
</gene>
<proteinExistence type="predicted"/>
<dbReference type="EMBL" id="NFFZ01000004">
    <property type="protein sequence ID" value="OTI62991.1"/>
    <property type="molecule type" value="Genomic_DNA"/>
</dbReference>
<reference evidence="1 2" key="1">
    <citation type="submission" date="2017-05" db="EMBL/GenBank/DDBJ databases">
        <authorList>
            <person name="Song R."/>
            <person name="Chenine A.L."/>
            <person name="Ruprecht R.M."/>
        </authorList>
    </citation>
    <scope>NUCLEOTIDE SEQUENCE [LARGE SCALE GENOMIC DNA]</scope>
    <source>
        <strain evidence="1 2">S567_C10_BS</strain>
    </source>
</reference>
<dbReference type="Proteomes" id="UP000194857">
    <property type="component" value="Unassembled WGS sequence"/>
</dbReference>
<sequence>MRACTWKRHQCSPASEYGSIKGLSFEGEEGLTRRFLWCLAPGLLTATVIGIAHLVERLAQDFESGLAELIKVYTIVAAHKAFNAKKPGALATGAQR</sequence>
<comment type="caution">
    <text evidence="1">The sequence shown here is derived from an EMBL/GenBank/DDBJ whole genome shotgun (WGS) entry which is preliminary data.</text>
</comment>
<name>A0A241XR62_PSEAI</name>
<evidence type="ECO:0000313" key="2">
    <source>
        <dbReference type="Proteomes" id="UP000194857"/>
    </source>
</evidence>
<evidence type="ECO:0000313" key="1">
    <source>
        <dbReference type="EMBL" id="OTI62991.1"/>
    </source>
</evidence>